<gene>
    <name evidence="3" type="ORF">EGI31_19000</name>
</gene>
<evidence type="ECO:0000313" key="4">
    <source>
        <dbReference type="Proteomes" id="UP001204144"/>
    </source>
</evidence>
<feature type="coiled-coil region" evidence="1">
    <location>
        <begin position="698"/>
        <end position="725"/>
    </location>
</feature>
<dbReference type="Pfam" id="PF12705">
    <property type="entry name" value="PDDEXK_1"/>
    <property type="match status" value="1"/>
</dbReference>
<feature type="domain" description="PD-(D/E)XK endonuclease-like" evidence="2">
    <location>
        <begin position="643"/>
        <end position="931"/>
    </location>
</feature>
<proteinExistence type="predicted"/>
<dbReference type="Gene3D" id="3.90.320.10">
    <property type="match status" value="1"/>
</dbReference>
<keyword evidence="1" id="KW-0175">Coiled coil</keyword>
<dbReference type="InterPro" id="IPR027417">
    <property type="entry name" value="P-loop_NTPase"/>
</dbReference>
<dbReference type="RefSeq" id="WP_255038712.1">
    <property type="nucleotide sequence ID" value="NZ_RJUF01000180.1"/>
</dbReference>
<comment type="caution">
    <text evidence="3">The sequence shown here is derived from an EMBL/GenBank/DDBJ whole genome shotgun (WGS) entry which is preliminary data.</text>
</comment>
<organism evidence="3 4">
    <name type="scientific">Lacihabitans soyangensis</name>
    <dbReference type="NCBI Taxonomy" id="869394"/>
    <lineage>
        <taxon>Bacteria</taxon>
        <taxon>Pseudomonadati</taxon>
        <taxon>Bacteroidota</taxon>
        <taxon>Cytophagia</taxon>
        <taxon>Cytophagales</taxon>
        <taxon>Leadbetterellaceae</taxon>
        <taxon>Lacihabitans</taxon>
    </lineage>
</organism>
<keyword evidence="4" id="KW-1185">Reference proteome</keyword>
<name>A0AAE3H6N6_9BACT</name>
<dbReference type="InterPro" id="IPR011335">
    <property type="entry name" value="Restrct_endonuc-II-like"/>
</dbReference>
<dbReference type="Proteomes" id="UP001204144">
    <property type="component" value="Unassembled WGS sequence"/>
</dbReference>
<evidence type="ECO:0000256" key="1">
    <source>
        <dbReference type="SAM" id="Coils"/>
    </source>
</evidence>
<dbReference type="SUPFAM" id="SSF52980">
    <property type="entry name" value="Restriction endonuclease-like"/>
    <property type="match status" value="1"/>
</dbReference>
<reference evidence="3 4" key="1">
    <citation type="submission" date="2018-11" db="EMBL/GenBank/DDBJ databases">
        <title>Novel bacteria species description.</title>
        <authorList>
            <person name="Han J.-H."/>
        </authorList>
    </citation>
    <scope>NUCLEOTIDE SEQUENCE [LARGE SCALE GENOMIC DNA]</scope>
    <source>
        <strain evidence="3 4">KCTC23259</strain>
    </source>
</reference>
<dbReference type="AlphaFoldDB" id="A0AAE3H6N6"/>
<evidence type="ECO:0000313" key="3">
    <source>
        <dbReference type="EMBL" id="MCP9765026.1"/>
    </source>
</evidence>
<protein>
    <submittedName>
        <fullName evidence="3">PD-(D/E)XK nuclease family protein</fullName>
    </submittedName>
</protein>
<accession>A0AAE3H6N6</accession>
<dbReference type="EMBL" id="RJUF01000180">
    <property type="protein sequence ID" value="MCP9765026.1"/>
    <property type="molecule type" value="Genomic_DNA"/>
</dbReference>
<sequence length="933" mass="107967">MQSFLEIAAQTIFSNHSKNELQHLQVILPSRRAVFFLKKALSDLSELPFFAPRIESIDDFILRVSGLTTLDNVDLYFEIYDILSKLDSGQSFEKFMSWVPTLLKDFENIDFSLVEHPHLLFKYMSEADAISRWELSEDYVFTTTAQSYFSFFDKISMVYEQLNQKLLDNKTCYRGMVYRKVAENPSLILGQESKKFYFVGLNALSRAEEKIIETLEKAKKSECIWDTDDFYMNSQNKAGKKLRAYKKSGKFGKWSFQNSYLKDTKKDVRIFELNNDSLQSKLVSNLAMESANKRHVIVVLDENQFLPLLLNIPSLALPFNISIGLPISNSQFAEILRLIIACFQYHEHNDTVKNHQTTFIKIIENPVLNVLIINEIGEEQLNALTNSIAKSKRLFFDLDWLAQNKVSSEIINIFFKKGSVNDCISAIELVINRFFDVQFKDFGDLEFVFANVLKNKINLIKEKIKAGVELNFKSFRSLTEDLLKNQRVPFEGESDTPLQIMSMLETRCIDFECVTIMTFNEGNLPSAKKINSFFTFDASKIFGLPLYSDQDAIMAYHFFRLLQRANKLNFIYLNGASEALGNKEKSRFIRQVEEELIVYNPRIKVSYPVLNFQNTENKAFKTGIFVEKDNLTRIQDFLSSKGLSATSINDYLSCSLKFYWKYIQKIRNEDELKSQIGTDVFGTIVHKVLENLDIPFLVSKAELGIAELKKQKESIQKELAIAIKENQKQFDFDNGMNLILLSVVEKILEKYFSKRENEFSEKFKVLGIEKELFAIDTFGETNVKLKGVIDKIESTGSFLKVIDYKTGKVAERDLLLTKDLSLTQILLDPEKSKLRQLIIYYYLISNNLNSLEKEFDERIDMNTIQLIIYSFRNLTANLTFNKSDFSHLEIMEATTSMLSSITEELLDKTQMFEQTEDNNQCKFCDFVQVCQRG</sequence>
<dbReference type="InterPro" id="IPR038726">
    <property type="entry name" value="PDDEXK_AddAB-type"/>
</dbReference>
<evidence type="ECO:0000259" key="2">
    <source>
        <dbReference type="Pfam" id="PF12705"/>
    </source>
</evidence>
<dbReference type="InterPro" id="IPR011604">
    <property type="entry name" value="PDDEXK-like_dom_sf"/>
</dbReference>
<dbReference type="SUPFAM" id="SSF52540">
    <property type="entry name" value="P-loop containing nucleoside triphosphate hydrolases"/>
    <property type="match status" value="1"/>
</dbReference>